<proteinExistence type="predicted"/>
<dbReference type="OrthoDB" id="9809324at2"/>
<dbReference type="PANTHER" id="PTHR40396:SF1">
    <property type="entry name" value="ATPASE AAA-TYPE CORE DOMAIN-CONTAINING PROTEIN"/>
    <property type="match status" value="1"/>
</dbReference>
<dbReference type="Proteomes" id="UP000282060">
    <property type="component" value="Unassembled WGS sequence"/>
</dbReference>
<dbReference type="SUPFAM" id="SSF52540">
    <property type="entry name" value="P-loop containing nucleoside triphosphate hydrolases"/>
    <property type="match status" value="1"/>
</dbReference>
<protein>
    <submittedName>
        <fullName evidence="2">ATP-binding protein</fullName>
    </submittedName>
</protein>
<organism evidence="2 3">
    <name type="scientific">Shewanella atlantica</name>
    <dbReference type="NCBI Taxonomy" id="271099"/>
    <lineage>
        <taxon>Bacteria</taxon>
        <taxon>Pseudomonadati</taxon>
        <taxon>Pseudomonadota</taxon>
        <taxon>Gammaproteobacteria</taxon>
        <taxon>Alteromonadales</taxon>
        <taxon>Shewanellaceae</taxon>
        <taxon>Shewanella</taxon>
    </lineage>
</organism>
<name>A0A431WDD0_9GAMM</name>
<dbReference type="GO" id="GO:0005524">
    <property type="term" value="F:ATP binding"/>
    <property type="evidence" value="ECO:0007669"/>
    <property type="project" value="UniProtKB-KW"/>
</dbReference>
<sequence>MLLRFGCENYKSIKEYQEILFTCSSTKDCEHHNLYKTDAIKEHVLPIVAIYGANASGKTNMIKALRLLCAGIENSARGRNDNVPPFRLDSECSNEPSIFDLDFILEGKHYHYGFAIKDSIIEEEWLYSFSNKTRSSRSVLFYRDKNLDIEDEEFYFGKNFKGQNKSISKITNETSLFLTVAAKSNHLLAEKIVEYIKNFVKFRFSSDMAEQTVGESVFDNSLEKPISKFISKIDIGAVKLSVEKVEREEEEKDKFNRFYDAINNAFGGDGGIQTSGIDDFEYVINIHRHDSNNNEVKFKFSDESLGTRALISILASIFKVLQSGGVFVVDELESSLHTLLSLKVVELFNCPKSNPHGAQLLFTTHETQLLNFNGVRKDEVWLSEKSFDGSTQLRPLTEYAIDKRANLRKGYLEGRFGAIPFLSTLDAFSLFEDDVEDGKNSQI</sequence>
<comment type="caution">
    <text evidence="2">The sequence shown here is derived from an EMBL/GenBank/DDBJ whole genome shotgun (WGS) entry which is preliminary data.</text>
</comment>
<dbReference type="InterPro" id="IPR027417">
    <property type="entry name" value="P-loop_NTPase"/>
</dbReference>
<dbReference type="Gene3D" id="3.40.50.300">
    <property type="entry name" value="P-loop containing nucleotide triphosphate hydrolases"/>
    <property type="match status" value="1"/>
</dbReference>
<dbReference type="GO" id="GO:0016887">
    <property type="term" value="F:ATP hydrolysis activity"/>
    <property type="evidence" value="ECO:0007669"/>
    <property type="project" value="InterPro"/>
</dbReference>
<dbReference type="PANTHER" id="PTHR40396">
    <property type="entry name" value="ATPASE-LIKE PROTEIN"/>
    <property type="match status" value="1"/>
</dbReference>
<dbReference type="EMBL" id="RXNV01000002">
    <property type="protein sequence ID" value="RTR33520.1"/>
    <property type="molecule type" value="Genomic_DNA"/>
</dbReference>
<gene>
    <name evidence="2" type="ORF">EKG39_07295</name>
</gene>
<reference evidence="2 3" key="1">
    <citation type="submission" date="2018-12" db="EMBL/GenBank/DDBJ databases">
        <authorList>
            <person name="Yu L."/>
        </authorList>
    </citation>
    <scope>NUCLEOTIDE SEQUENCE [LARGE SCALE GENOMIC DNA]</scope>
    <source>
        <strain evidence="2 3">HAW-EB5</strain>
    </source>
</reference>
<evidence type="ECO:0000259" key="1">
    <source>
        <dbReference type="Pfam" id="PF13304"/>
    </source>
</evidence>
<keyword evidence="2" id="KW-0067">ATP-binding</keyword>
<accession>A0A431WDD0</accession>
<dbReference type="AlphaFoldDB" id="A0A431WDD0"/>
<keyword evidence="3" id="KW-1185">Reference proteome</keyword>
<evidence type="ECO:0000313" key="3">
    <source>
        <dbReference type="Proteomes" id="UP000282060"/>
    </source>
</evidence>
<dbReference type="InterPro" id="IPR003959">
    <property type="entry name" value="ATPase_AAA_core"/>
</dbReference>
<keyword evidence="2" id="KW-0547">Nucleotide-binding</keyword>
<feature type="domain" description="ATPase AAA-type core" evidence="1">
    <location>
        <begin position="47"/>
        <end position="371"/>
    </location>
</feature>
<evidence type="ECO:0000313" key="2">
    <source>
        <dbReference type="EMBL" id="RTR33520.1"/>
    </source>
</evidence>
<dbReference type="RefSeq" id="WP_126505074.1">
    <property type="nucleotide sequence ID" value="NZ_RXNV01000002.1"/>
</dbReference>
<dbReference type="Pfam" id="PF13304">
    <property type="entry name" value="AAA_21"/>
    <property type="match status" value="1"/>
</dbReference>